<feature type="compositionally biased region" description="Basic and acidic residues" evidence="1">
    <location>
        <begin position="58"/>
        <end position="74"/>
    </location>
</feature>
<feature type="compositionally biased region" description="Polar residues" evidence="1">
    <location>
        <begin position="48"/>
        <end position="57"/>
    </location>
</feature>
<feature type="region of interest" description="Disordered" evidence="1">
    <location>
        <begin position="48"/>
        <end position="84"/>
    </location>
</feature>
<evidence type="ECO:0000256" key="1">
    <source>
        <dbReference type="SAM" id="MobiDB-lite"/>
    </source>
</evidence>
<dbReference type="AlphaFoldDB" id="A0A3M0KZE3"/>
<dbReference type="Proteomes" id="UP000269221">
    <property type="component" value="Unassembled WGS sequence"/>
</dbReference>
<accession>A0A3M0KZE3</accession>
<gene>
    <name evidence="2" type="ORF">DUI87_04404</name>
</gene>
<keyword evidence="3" id="KW-1185">Reference proteome</keyword>
<organism evidence="2 3">
    <name type="scientific">Hirundo rustica rustica</name>
    <dbReference type="NCBI Taxonomy" id="333673"/>
    <lineage>
        <taxon>Eukaryota</taxon>
        <taxon>Metazoa</taxon>
        <taxon>Chordata</taxon>
        <taxon>Craniata</taxon>
        <taxon>Vertebrata</taxon>
        <taxon>Euteleostomi</taxon>
        <taxon>Archelosauria</taxon>
        <taxon>Archosauria</taxon>
        <taxon>Dinosauria</taxon>
        <taxon>Saurischia</taxon>
        <taxon>Theropoda</taxon>
        <taxon>Coelurosauria</taxon>
        <taxon>Aves</taxon>
        <taxon>Neognathae</taxon>
        <taxon>Neoaves</taxon>
        <taxon>Telluraves</taxon>
        <taxon>Australaves</taxon>
        <taxon>Passeriformes</taxon>
        <taxon>Sylvioidea</taxon>
        <taxon>Hirundinidae</taxon>
        <taxon>Hirundo</taxon>
    </lineage>
</organism>
<evidence type="ECO:0000313" key="2">
    <source>
        <dbReference type="EMBL" id="RMC18513.1"/>
    </source>
</evidence>
<evidence type="ECO:0000313" key="3">
    <source>
        <dbReference type="Proteomes" id="UP000269221"/>
    </source>
</evidence>
<dbReference type="EMBL" id="QRBI01000096">
    <property type="protein sequence ID" value="RMC18513.1"/>
    <property type="molecule type" value="Genomic_DNA"/>
</dbReference>
<sequence length="103" mass="10918">MAPVRRTGAQLDGQGQGQPGAETRAESRGALRAPSSCSFVCGSLKSRQNLQGNSSLTHPDRSPNVGKKDPDAGPRHFSLTSGNVSRAEKFATKANLERNDLEV</sequence>
<protein>
    <submittedName>
        <fullName evidence="2">Uncharacterized protein</fullName>
    </submittedName>
</protein>
<feature type="region of interest" description="Disordered" evidence="1">
    <location>
        <begin position="1"/>
        <end position="34"/>
    </location>
</feature>
<reference evidence="2 3" key="1">
    <citation type="submission" date="2018-07" db="EMBL/GenBank/DDBJ databases">
        <title>A high quality draft genome assembly of the barn swallow (H. rustica rustica).</title>
        <authorList>
            <person name="Formenti G."/>
            <person name="Chiara M."/>
            <person name="Poveda L."/>
            <person name="Francoijs K.-J."/>
            <person name="Bonisoli-Alquati A."/>
            <person name="Canova L."/>
            <person name="Gianfranceschi L."/>
            <person name="Horner D.S."/>
            <person name="Saino N."/>
        </authorList>
    </citation>
    <scope>NUCLEOTIDE SEQUENCE [LARGE SCALE GENOMIC DNA]</scope>
    <source>
        <strain evidence="2">Chelidonia</strain>
        <tissue evidence="2">Blood</tissue>
    </source>
</reference>
<comment type="caution">
    <text evidence="2">The sequence shown here is derived from an EMBL/GenBank/DDBJ whole genome shotgun (WGS) entry which is preliminary data.</text>
</comment>
<proteinExistence type="predicted"/>
<name>A0A3M0KZE3_HIRRU</name>